<proteinExistence type="predicted"/>
<dbReference type="EMBL" id="PEBN01000015">
    <property type="protein sequence ID" value="PHV58224.1"/>
    <property type="molecule type" value="Genomic_DNA"/>
</dbReference>
<reference evidence="9 10" key="1">
    <citation type="submission" date="2017-10" db="EMBL/GenBank/DDBJ databases">
        <title>Whole-genome sequence of three Streptococcus macedonicus strains isolated from Italian cheeses of the Veneto region.</title>
        <authorList>
            <person name="Treu L."/>
            <person name="De Diego-Diaz B."/>
            <person name="Papadimitriou K."/>
            <person name="Tsakalidou E."/>
            <person name="Corich V."/>
            <person name="Giacomini A."/>
        </authorList>
    </citation>
    <scope>NUCLEOTIDE SEQUENCE [LARGE SCALE GENOMIC DNA]</scope>
    <source>
        <strain evidence="8 9">19AS</strain>
        <strain evidence="7 10">27MV</strain>
    </source>
</reference>
<name>A0A081JJJ3_STRMC</name>
<feature type="transmembrane region" description="Helical" evidence="6">
    <location>
        <begin position="319"/>
        <end position="341"/>
    </location>
</feature>
<keyword evidence="3 6" id="KW-0812">Transmembrane</keyword>
<dbReference type="InterPro" id="IPR036259">
    <property type="entry name" value="MFS_trans_sf"/>
</dbReference>
<comment type="subcellular location">
    <subcellularLocation>
        <location evidence="1">Cell membrane</location>
        <topology evidence="1">Multi-pass membrane protein</topology>
    </subcellularLocation>
</comment>
<feature type="transmembrane region" description="Helical" evidence="6">
    <location>
        <begin position="47"/>
        <end position="68"/>
    </location>
</feature>
<dbReference type="PANTHER" id="PTHR23513:SF6">
    <property type="entry name" value="MAJOR FACILITATOR SUPERFAMILY ASSOCIATED DOMAIN-CONTAINING PROTEIN"/>
    <property type="match status" value="1"/>
</dbReference>
<feature type="transmembrane region" description="Helical" evidence="6">
    <location>
        <begin position="17"/>
        <end position="41"/>
    </location>
</feature>
<gene>
    <name evidence="8" type="ORF">CS009_03500</name>
    <name evidence="7" type="ORF">CS010_02890</name>
</gene>
<evidence type="ECO:0000256" key="3">
    <source>
        <dbReference type="ARBA" id="ARBA00022692"/>
    </source>
</evidence>
<evidence type="ECO:0000313" key="8">
    <source>
        <dbReference type="EMBL" id="PHV58224.1"/>
    </source>
</evidence>
<evidence type="ECO:0000256" key="6">
    <source>
        <dbReference type="SAM" id="Phobius"/>
    </source>
</evidence>
<dbReference type="EMBL" id="PEBM01000021">
    <property type="protein sequence ID" value="PHV58091.1"/>
    <property type="molecule type" value="Genomic_DNA"/>
</dbReference>
<evidence type="ECO:0000313" key="10">
    <source>
        <dbReference type="Proteomes" id="UP000222913"/>
    </source>
</evidence>
<sequence>MNFFNKKLFSYSTSVKFYLIGTFISSIGDGMFSLAVSKLAFDKTGTVAGVGGVIIIQSITTFSLNLLAGYVADAYDSKKISIYSDLIQAILIILYAFSLIYLNGGSLLLFLLTTVISCISPFFRAANFKLLPEIDRKDLSLVKLNGLRSSVKQGGLLLGSTLIAPFIFFNLLSLTFLLNGISFLISCLCTYRIILTNTTKEGRIEPLSKISEIYKSWFSLVKELFLNHKVFFLVLFSTFDYLTINFINLIGIKYAETVLHNSAFISLIDGGYAAGAIISFLLINIFFSKCDFNYISWVGLFVQGITIILMNYFSTAYSTFILIFIIGVFTGTSISLFQTILHKGISQKFHGKISSFRDMMVSGETLCIIPIFSYIINFDFKRGILIFGILILTLSSILAWLGLIKYFPSIKLRENGE</sequence>
<feature type="transmembrane region" description="Helical" evidence="6">
    <location>
        <begin position="264"/>
        <end position="287"/>
    </location>
</feature>
<evidence type="ECO:0000313" key="7">
    <source>
        <dbReference type="EMBL" id="PHV58091.1"/>
    </source>
</evidence>
<evidence type="ECO:0000256" key="1">
    <source>
        <dbReference type="ARBA" id="ARBA00004651"/>
    </source>
</evidence>
<accession>A0A081JJJ3</accession>
<dbReference type="GO" id="GO:0022857">
    <property type="term" value="F:transmembrane transporter activity"/>
    <property type="evidence" value="ECO:0007669"/>
    <property type="project" value="InterPro"/>
</dbReference>
<evidence type="ECO:0000256" key="2">
    <source>
        <dbReference type="ARBA" id="ARBA00022475"/>
    </source>
</evidence>
<feature type="transmembrane region" description="Helical" evidence="6">
    <location>
        <begin position="294"/>
        <end position="313"/>
    </location>
</feature>
<dbReference type="InterPro" id="IPR011701">
    <property type="entry name" value="MFS"/>
</dbReference>
<feature type="transmembrane region" description="Helical" evidence="6">
    <location>
        <begin position="384"/>
        <end position="404"/>
    </location>
</feature>
<dbReference type="Proteomes" id="UP000221763">
    <property type="component" value="Unassembled WGS sequence"/>
</dbReference>
<evidence type="ECO:0000313" key="9">
    <source>
        <dbReference type="Proteomes" id="UP000221763"/>
    </source>
</evidence>
<feature type="transmembrane region" description="Helical" evidence="6">
    <location>
        <begin position="80"/>
        <end position="101"/>
    </location>
</feature>
<feature type="transmembrane region" description="Helical" evidence="6">
    <location>
        <begin position="147"/>
        <end position="168"/>
    </location>
</feature>
<dbReference type="SUPFAM" id="SSF103473">
    <property type="entry name" value="MFS general substrate transporter"/>
    <property type="match status" value="1"/>
</dbReference>
<dbReference type="Gene3D" id="1.20.1250.20">
    <property type="entry name" value="MFS general substrate transporter like domains"/>
    <property type="match status" value="1"/>
</dbReference>
<evidence type="ECO:0000256" key="4">
    <source>
        <dbReference type="ARBA" id="ARBA00022989"/>
    </source>
</evidence>
<feature type="transmembrane region" description="Helical" evidence="6">
    <location>
        <begin position="230"/>
        <end position="252"/>
    </location>
</feature>
<organism evidence="7 10">
    <name type="scientific">Streptococcus macedonicus</name>
    <name type="common">Streptococcus gallolyticus macedonicus</name>
    <dbReference type="NCBI Taxonomy" id="59310"/>
    <lineage>
        <taxon>Bacteria</taxon>
        <taxon>Bacillati</taxon>
        <taxon>Bacillota</taxon>
        <taxon>Bacilli</taxon>
        <taxon>Lactobacillales</taxon>
        <taxon>Streptococcaceae</taxon>
        <taxon>Streptococcus</taxon>
    </lineage>
</organism>
<keyword evidence="2" id="KW-1003">Cell membrane</keyword>
<keyword evidence="5 6" id="KW-0472">Membrane</keyword>
<dbReference type="Proteomes" id="UP000222913">
    <property type="component" value="Unassembled WGS sequence"/>
</dbReference>
<protein>
    <submittedName>
        <fullName evidence="7">MFS transporter</fullName>
    </submittedName>
</protein>
<dbReference type="PANTHER" id="PTHR23513">
    <property type="entry name" value="INTEGRAL MEMBRANE EFFLUX PROTEIN-RELATED"/>
    <property type="match status" value="1"/>
</dbReference>
<feature type="transmembrane region" description="Helical" evidence="6">
    <location>
        <begin position="361"/>
        <end position="378"/>
    </location>
</feature>
<evidence type="ECO:0000256" key="5">
    <source>
        <dbReference type="ARBA" id="ARBA00023136"/>
    </source>
</evidence>
<keyword evidence="4 6" id="KW-1133">Transmembrane helix</keyword>
<dbReference type="CDD" id="cd06173">
    <property type="entry name" value="MFS_MefA_like"/>
    <property type="match status" value="1"/>
</dbReference>
<dbReference type="AlphaFoldDB" id="A0A081JJJ3"/>
<comment type="caution">
    <text evidence="7">The sequence shown here is derived from an EMBL/GenBank/DDBJ whole genome shotgun (WGS) entry which is preliminary data.</text>
</comment>
<dbReference type="GeneID" id="93935626"/>
<dbReference type="Pfam" id="PF07690">
    <property type="entry name" value="MFS_1"/>
    <property type="match status" value="1"/>
</dbReference>
<dbReference type="GO" id="GO:0005886">
    <property type="term" value="C:plasma membrane"/>
    <property type="evidence" value="ECO:0007669"/>
    <property type="project" value="UniProtKB-SubCell"/>
</dbReference>
<dbReference type="RefSeq" id="WP_039670380.1">
    <property type="nucleotide sequence ID" value="NZ_CP119172.1"/>
</dbReference>
<feature type="transmembrane region" description="Helical" evidence="6">
    <location>
        <begin position="107"/>
        <end position="126"/>
    </location>
</feature>